<dbReference type="EC" id="2.4.1.14" evidence="2"/>
<protein>
    <recommendedName>
        <fullName evidence="2">sucrose-phosphate synthase</fullName>
        <ecNumber evidence="2">2.4.1.14</ecNumber>
    </recommendedName>
</protein>
<reference evidence="8" key="1">
    <citation type="submission" date="2013-04" db="EMBL/GenBank/DDBJ databases">
        <title>The genome sequencing project of 58 acetic acid bacteria.</title>
        <authorList>
            <person name="Okamoto-Kainuma A."/>
            <person name="Ishikawa M."/>
            <person name="Umino S."/>
            <person name="Koizumi Y."/>
            <person name="Shiwa Y."/>
            <person name="Yoshikawa H."/>
            <person name="Matsutani M."/>
            <person name="Matsushita K."/>
        </authorList>
    </citation>
    <scope>NUCLEOTIDE SEQUENCE</scope>
    <source>
        <strain evidence="8">NRIC 0535</strain>
    </source>
</reference>
<dbReference type="Pfam" id="PF00534">
    <property type="entry name" value="Glycos_transf_1"/>
    <property type="match status" value="1"/>
</dbReference>
<dbReference type="EMBL" id="BAPV01000061">
    <property type="protein sequence ID" value="GBQ93957.1"/>
    <property type="molecule type" value="Genomic_DNA"/>
</dbReference>
<evidence type="ECO:0000256" key="5">
    <source>
        <dbReference type="ARBA" id="ARBA00047471"/>
    </source>
</evidence>
<evidence type="ECO:0000256" key="1">
    <source>
        <dbReference type="ARBA" id="ARBA00006530"/>
    </source>
</evidence>
<dbReference type="Gene3D" id="3.40.50.2000">
    <property type="entry name" value="Glycogen Phosphorylase B"/>
    <property type="match status" value="2"/>
</dbReference>
<dbReference type="Proteomes" id="UP001062776">
    <property type="component" value="Unassembled WGS sequence"/>
</dbReference>
<keyword evidence="3" id="KW-0328">Glycosyltransferase</keyword>
<keyword evidence="4" id="KW-0808">Transferase</keyword>
<evidence type="ECO:0000259" key="7">
    <source>
        <dbReference type="Pfam" id="PF13579"/>
    </source>
</evidence>
<dbReference type="InterPro" id="IPR044161">
    <property type="entry name" value="SPS"/>
</dbReference>
<dbReference type="Pfam" id="PF13579">
    <property type="entry name" value="Glyco_trans_4_4"/>
    <property type="match status" value="1"/>
</dbReference>
<evidence type="ECO:0000256" key="3">
    <source>
        <dbReference type="ARBA" id="ARBA00022676"/>
    </source>
</evidence>
<accession>A0ABQ0Q6V0</accession>
<gene>
    <name evidence="8" type="ORF">AA0535_3003</name>
</gene>
<feature type="domain" description="Glycosyl transferase family 1" evidence="6">
    <location>
        <begin position="227"/>
        <end position="402"/>
    </location>
</feature>
<evidence type="ECO:0000256" key="2">
    <source>
        <dbReference type="ARBA" id="ARBA00012536"/>
    </source>
</evidence>
<dbReference type="PANTHER" id="PTHR46039">
    <property type="entry name" value="SUCROSE-PHOSPHATE SYNTHASE 3-RELATED"/>
    <property type="match status" value="1"/>
</dbReference>
<sequence>MHILHIALGGCLRAPPVIYGITPDTGGHIAYVLEAALAQARRPDVTHVTIVTRRFRNESLGSIHDQAVEPVTDKVTILRIGPQDAPYREKDEALSDLPGLAVALHACATLPDRQFDVIHTHFSDAAALGLDLGRALNLPVIYTPHALGIDKLDAGGTDCPALRERIRRERTAIASSDGIIVSTRDEAYKQIPRYGVPSGLGSLRLITPGVPTLASAEASQGRAFLAEHLAEPDRPIILAIARAVRKKNLAHLARSYAQSPDLQERANLVILSGQHEGLQPGTEEHEVVTELKQIRASGGLDHCFALPPSHRAADVAGLYRLAAQGRGVFVNPALHEPFGLTLLEAASVGLPVIATNRGGPVDIIRSIGHGLLVSPDSLTDLSQALRHLLGTPALWRKFADAANDSSPALGWQEYAAHSVSFYRQLIESRHRPEYSSGSGANLELISTARGIPSSQMGMTPVIVPTTDRLTEARA</sequence>
<feature type="domain" description="Glycosyltransferase subfamily 4-like N-terminal" evidence="7">
    <location>
        <begin position="26"/>
        <end position="197"/>
    </location>
</feature>
<evidence type="ECO:0000259" key="6">
    <source>
        <dbReference type="Pfam" id="PF00534"/>
    </source>
</evidence>
<dbReference type="InterPro" id="IPR028098">
    <property type="entry name" value="Glyco_trans_4-like_N"/>
</dbReference>
<evidence type="ECO:0000313" key="8">
    <source>
        <dbReference type="EMBL" id="GBQ93957.1"/>
    </source>
</evidence>
<comment type="catalytic activity">
    <reaction evidence="5">
        <text>beta-D-fructose 6-phosphate + UDP-alpha-D-glucose = sucrose 6(F)-phosphate + UDP + H(+)</text>
        <dbReference type="Rhea" id="RHEA:22172"/>
        <dbReference type="ChEBI" id="CHEBI:15378"/>
        <dbReference type="ChEBI" id="CHEBI:57634"/>
        <dbReference type="ChEBI" id="CHEBI:57723"/>
        <dbReference type="ChEBI" id="CHEBI:58223"/>
        <dbReference type="ChEBI" id="CHEBI:58885"/>
        <dbReference type="EC" id="2.4.1.14"/>
    </reaction>
</comment>
<evidence type="ECO:0000256" key="4">
    <source>
        <dbReference type="ARBA" id="ARBA00022679"/>
    </source>
</evidence>
<comment type="caution">
    <text evidence="8">The sequence shown here is derived from an EMBL/GenBank/DDBJ whole genome shotgun (WGS) entry which is preliminary data.</text>
</comment>
<comment type="similarity">
    <text evidence="1">Belongs to the glycosyltransferase 1 family.</text>
</comment>
<name>A0ABQ0Q6V0_9PROT</name>
<dbReference type="PANTHER" id="PTHR46039:SF5">
    <property type="entry name" value="SUCROSE-PHOSPHATE SYNTHASE 3-RELATED"/>
    <property type="match status" value="1"/>
</dbReference>
<evidence type="ECO:0000313" key="9">
    <source>
        <dbReference type="Proteomes" id="UP001062776"/>
    </source>
</evidence>
<organism evidence="8 9">
    <name type="scientific">Asaia krungthepensis NRIC 0535</name>
    <dbReference type="NCBI Taxonomy" id="1307925"/>
    <lineage>
        <taxon>Bacteria</taxon>
        <taxon>Pseudomonadati</taxon>
        <taxon>Pseudomonadota</taxon>
        <taxon>Alphaproteobacteria</taxon>
        <taxon>Acetobacterales</taxon>
        <taxon>Acetobacteraceae</taxon>
        <taxon>Asaia</taxon>
    </lineage>
</organism>
<dbReference type="SUPFAM" id="SSF53756">
    <property type="entry name" value="UDP-Glycosyltransferase/glycogen phosphorylase"/>
    <property type="match status" value="1"/>
</dbReference>
<dbReference type="InterPro" id="IPR001296">
    <property type="entry name" value="Glyco_trans_1"/>
</dbReference>
<proteinExistence type="inferred from homology"/>
<keyword evidence="9" id="KW-1185">Reference proteome</keyword>
<dbReference type="RefSeq" id="WP_264817546.1">
    <property type="nucleotide sequence ID" value="NZ_BAPV01000061.1"/>
</dbReference>